<dbReference type="RefSeq" id="XP_003650594.1">
    <property type="nucleotide sequence ID" value="XM_003650546.1"/>
</dbReference>
<gene>
    <name evidence="2" type="ORF">THITE_158168</name>
</gene>
<dbReference type="InterPro" id="IPR011009">
    <property type="entry name" value="Kinase-like_dom_sf"/>
</dbReference>
<evidence type="ECO:0000313" key="3">
    <source>
        <dbReference type="Proteomes" id="UP000008181"/>
    </source>
</evidence>
<dbReference type="InterPro" id="IPR002575">
    <property type="entry name" value="Aminoglycoside_PTrfase"/>
</dbReference>
<dbReference type="GeneID" id="11515869"/>
<reference evidence="2 3" key="1">
    <citation type="journal article" date="2011" name="Nat. Biotechnol.">
        <title>Comparative genomic analysis of the thermophilic biomass-degrading fungi Myceliophthora thermophila and Thielavia terrestris.</title>
        <authorList>
            <person name="Berka R.M."/>
            <person name="Grigoriev I.V."/>
            <person name="Otillar R."/>
            <person name="Salamov A."/>
            <person name="Grimwood J."/>
            <person name="Reid I."/>
            <person name="Ishmael N."/>
            <person name="John T."/>
            <person name="Darmond C."/>
            <person name="Moisan M.-C."/>
            <person name="Henrissat B."/>
            <person name="Coutinho P.M."/>
            <person name="Lombard V."/>
            <person name="Natvig D.O."/>
            <person name="Lindquist E."/>
            <person name="Schmutz J."/>
            <person name="Lucas S."/>
            <person name="Harris P."/>
            <person name="Powlowski J."/>
            <person name="Bellemare A."/>
            <person name="Taylor D."/>
            <person name="Butler G."/>
            <person name="de Vries R.P."/>
            <person name="Allijn I.E."/>
            <person name="van den Brink J."/>
            <person name="Ushinsky S."/>
            <person name="Storms R."/>
            <person name="Powell A.J."/>
            <person name="Paulsen I.T."/>
            <person name="Elbourne L.D.H."/>
            <person name="Baker S.E."/>
            <person name="Magnuson J."/>
            <person name="LaBoissiere S."/>
            <person name="Clutterbuck A.J."/>
            <person name="Martinez D."/>
            <person name="Wogulis M."/>
            <person name="de Leon A.L."/>
            <person name="Rey M.W."/>
            <person name="Tsang A."/>
        </authorList>
    </citation>
    <scope>NUCLEOTIDE SEQUENCE [LARGE SCALE GENOMIC DNA]</scope>
    <source>
        <strain evidence="3">ATCC 38088 / NRRL 8126</strain>
    </source>
</reference>
<dbReference type="HOGENOM" id="CLU_038960_0_0_1"/>
<accession>G2QS69</accession>
<keyword evidence="3" id="KW-1185">Reference proteome</keyword>
<dbReference type="Pfam" id="PF01636">
    <property type="entry name" value="APH"/>
    <property type="match status" value="1"/>
</dbReference>
<evidence type="ECO:0000313" key="2">
    <source>
        <dbReference type="EMBL" id="AEO64258.1"/>
    </source>
</evidence>
<dbReference type="PANTHER" id="PTHR21310:SF15">
    <property type="entry name" value="AMINOGLYCOSIDE PHOSPHOTRANSFERASE DOMAIN-CONTAINING PROTEIN"/>
    <property type="match status" value="1"/>
</dbReference>
<dbReference type="SUPFAM" id="SSF56112">
    <property type="entry name" value="Protein kinase-like (PK-like)"/>
    <property type="match status" value="1"/>
</dbReference>
<feature type="domain" description="Aminoglycoside phosphotransferase" evidence="1">
    <location>
        <begin position="81"/>
        <end position="302"/>
    </location>
</feature>
<sequence length="422" mass="47018">MPAASPSPSSSSSSSWTSVHDFLENGDSRATSCFRRTRWDQLCAIASNANKHLDCVALDQVASGLNNIIRLLEFSDGSRWAARVRIKADQHVNAELEAEVATMQFIREHSDLAVPRVFAYALDENNPAAVAYMLIEVLPGVAAMDALGGYEVHRGVIPMQYRQPFYRSVAKCHVQMTSLRMPQIGTIPRTPEGGYKSGPLPGIGGPFDTAAAFFEAWADTVKFKWDRETIGRMMQRGPVPAEQMIAIVDQFPSRVKAMAGRLSAYNDGPFPLCHDDFLHSNIMVDEDSFHVTGIIDWEGACTVPWELVAFPEFLQAMPAAFDIPHKYGQDGLPLDEELRQTWRERQEYVEMVKLAEGPGDRLLSTCLGSKRCQALAYVYGAFTSIGKLGFYDRVLDEIEKESKIDTLVLERGFTPRIRVSDK</sequence>
<dbReference type="InterPro" id="IPR051678">
    <property type="entry name" value="AGP_Transferase"/>
</dbReference>
<dbReference type="PANTHER" id="PTHR21310">
    <property type="entry name" value="AMINOGLYCOSIDE PHOSPHOTRANSFERASE-RELATED-RELATED"/>
    <property type="match status" value="1"/>
</dbReference>
<protein>
    <recommendedName>
        <fullName evidence="1">Aminoglycoside phosphotransferase domain-containing protein</fullName>
    </recommendedName>
</protein>
<name>G2QS69_THETT</name>
<dbReference type="OrthoDB" id="10003767at2759"/>
<proteinExistence type="predicted"/>
<dbReference type="KEGG" id="ttt:THITE_158168"/>
<dbReference type="Proteomes" id="UP000008181">
    <property type="component" value="Chromosome 1"/>
</dbReference>
<organism evidence="2 3">
    <name type="scientific">Thermothielavioides terrestris (strain ATCC 38088 / NRRL 8126)</name>
    <name type="common">Thielavia terrestris</name>
    <dbReference type="NCBI Taxonomy" id="578455"/>
    <lineage>
        <taxon>Eukaryota</taxon>
        <taxon>Fungi</taxon>
        <taxon>Dikarya</taxon>
        <taxon>Ascomycota</taxon>
        <taxon>Pezizomycotina</taxon>
        <taxon>Sordariomycetes</taxon>
        <taxon>Sordariomycetidae</taxon>
        <taxon>Sordariales</taxon>
        <taxon>Chaetomiaceae</taxon>
        <taxon>Thermothielavioides</taxon>
        <taxon>Thermothielavioides terrestris</taxon>
    </lineage>
</organism>
<dbReference type="eggNOG" id="ENOG502SI0S">
    <property type="taxonomic scope" value="Eukaryota"/>
</dbReference>
<dbReference type="AlphaFoldDB" id="G2QS69"/>
<evidence type="ECO:0000259" key="1">
    <source>
        <dbReference type="Pfam" id="PF01636"/>
    </source>
</evidence>
<dbReference type="Gene3D" id="3.90.1200.10">
    <property type="match status" value="1"/>
</dbReference>
<dbReference type="EMBL" id="CP003009">
    <property type="protein sequence ID" value="AEO64258.1"/>
    <property type="molecule type" value="Genomic_DNA"/>
</dbReference>